<gene>
    <name evidence="17" type="primary">mael</name>
</gene>
<feature type="region of interest" description="Disordered" evidence="14">
    <location>
        <begin position="18"/>
        <end position="54"/>
    </location>
</feature>
<dbReference type="Gene3D" id="1.10.30.10">
    <property type="entry name" value="High mobility group box domain"/>
    <property type="match status" value="1"/>
</dbReference>
<dbReference type="FunFam" id="1.10.30.10:FF:000035">
    <property type="entry name" value="Maelstrom spermatogenic transposon silencer"/>
    <property type="match status" value="1"/>
</dbReference>
<dbReference type="GO" id="GO:0060964">
    <property type="term" value="P:regulation of miRNA-mediated gene silencing"/>
    <property type="evidence" value="ECO:0007669"/>
    <property type="project" value="InterPro"/>
</dbReference>
<name>R4GC38_ANOCA</name>
<dbReference type="SUPFAM" id="SSF47095">
    <property type="entry name" value="HMG-box"/>
    <property type="match status" value="1"/>
</dbReference>
<dbReference type="InterPro" id="IPR039259">
    <property type="entry name" value="Protein_maelstrom"/>
</dbReference>
<dbReference type="GO" id="GO:0034587">
    <property type="term" value="P:piRNA processing"/>
    <property type="evidence" value="ECO:0000318"/>
    <property type="project" value="GO_Central"/>
</dbReference>
<dbReference type="AlphaFoldDB" id="R4GC38"/>
<reference evidence="17" key="2">
    <citation type="submission" date="2025-08" db="UniProtKB">
        <authorList>
            <consortium name="Ensembl"/>
        </authorList>
    </citation>
    <scope>IDENTIFICATION</scope>
</reference>
<dbReference type="GeneID" id="100563988"/>
<dbReference type="KEGG" id="acs:100563988"/>
<dbReference type="GO" id="GO:0045892">
    <property type="term" value="P:negative regulation of DNA-templated transcription"/>
    <property type="evidence" value="ECO:0000318"/>
    <property type="project" value="GO_Central"/>
</dbReference>
<dbReference type="Pfam" id="PF09011">
    <property type="entry name" value="HMG_box_2"/>
    <property type="match status" value="1"/>
</dbReference>
<feature type="compositionally biased region" description="Basic residues" evidence="14">
    <location>
        <begin position="23"/>
        <end position="34"/>
    </location>
</feature>
<dbReference type="InterPro" id="IPR024970">
    <property type="entry name" value="Maelstrom"/>
</dbReference>
<dbReference type="Bgee" id="ENSACAG00000029327">
    <property type="expression patterns" value="Expressed in ovary and 3 other cell types or tissues"/>
</dbReference>
<dbReference type="InParanoid" id="R4GC38"/>
<dbReference type="eggNOG" id="ENOG502QTQB">
    <property type="taxonomic scope" value="Eukaryota"/>
</dbReference>
<evidence type="ECO:0000259" key="15">
    <source>
        <dbReference type="Pfam" id="PF09011"/>
    </source>
</evidence>
<dbReference type="GO" id="GO:0043565">
    <property type="term" value="F:sequence-specific DNA binding"/>
    <property type="evidence" value="ECO:0000318"/>
    <property type="project" value="GO_Central"/>
</dbReference>
<keyword evidence="11" id="KW-0539">Nucleus</keyword>
<accession>R4GC38</accession>
<comment type="subcellular location">
    <subcellularLocation>
        <location evidence="2">Cytoplasm</location>
    </subcellularLocation>
    <subcellularLocation>
        <location evidence="1">Nucleus</location>
    </subcellularLocation>
</comment>
<reference evidence="17" key="3">
    <citation type="submission" date="2025-09" db="UniProtKB">
        <authorList>
            <consortium name="Ensembl"/>
        </authorList>
    </citation>
    <scope>IDENTIFICATION</scope>
</reference>
<reference evidence="17 18" key="1">
    <citation type="submission" date="2009-12" db="EMBL/GenBank/DDBJ databases">
        <title>The Genome Sequence of Anolis carolinensis (Green Anole Lizard).</title>
        <authorList>
            <consortium name="The Genome Sequencing Platform"/>
            <person name="Di Palma F."/>
            <person name="Alfoldi J."/>
            <person name="Heiman D."/>
            <person name="Young S."/>
            <person name="Grabherr M."/>
            <person name="Johnson J."/>
            <person name="Lander E.S."/>
            <person name="Lindblad-Toh K."/>
        </authorList>
    </citation>
    <scope>NUCLEOTIDE SEQUENCE [LARGE SCALE GENOMIC DNA]</scope>
    <source>
        <strain evidence="17 18">JBL SC #1</strain>
    </source>
</reference>
<evidence type="ECO:0000256" key="14">
    <source>
        <dbReference type="SAM" id="MobiDB-lite"/>
    </source>
</evidence>
<protein>
    <recommendedName>
        <fullName evidence="4">Protein maelstrom homolog</fullName>
    </recommendedName>
</protein>
<dbReference type="GO" id="GO:0005634">
    <property type="term" value="C:nucleus"/>
    <property type="evidence" value="ECO:0000318"/>
    <property type="project" value="GO_Central"/>
</dbReference>
<keyword evidence="10" id="KW-0943">RNA-mediated gene silencing</keyword>
<keyword evidence="18" id="KW-1185">Reference proteome</keyword>
<evidence type="ECO:0000256" key="7">
    <source>
        <dbReference type="ARBA" id="ARBA00022782"/>
    </source>
</evidence>
<evidence type="ECO:0000256" key="10">
    <source>
        <dbReference type="ARBA" id="ARBA00023158"/>
    </source>
</evidence>
<dbReference type="Proteomes" id="UP000001646">
    <property type="component" value="Chromosome 3"/>
</dbReference>
<keyword evidence="7" id="KW-0221">Differentiation</keyword>
<dbReference type="GeneTree" id="ENSGT00390000003645"/>
<dbReference type="InterPro" id="IPR036910">
    <property type="entry name" value="HMG_box_dom_sf"/>
</dbReference>
<dbReference type="Ensembl" id="ENSACAT00000030312.2">
    <property type="protein sequence ID" value="ENSACAP00000022894.1"/>
    <property type="gene ID" value="ENSACAG00000029327.2"/>
</dbReference>
<feature type="domain" description="Maelstrom" evidence="16">
    <location>
        <begin position="176"/>
        <end position="376"/>
    </location>
</feature>
<keyword evidence="6" id="KW-0963">Cytoplasm</keyword>
<dbReference type="Pfam" id="PF13017">
    <property type="entry name" value="Maelstrom"/>
    <property type="match status" value="1"/>
</dbReference>
<comment type="function">
    <text evidence="13">Plays a central role during spermatogenesis by repressing transposable elements and preventing their mobilization, which is essential for the germline integrity. Acts via the piRNA metabolic process, which mediates the repression of transposable elements during meiosis by forming complexes composed of piRNAs and Piwi proteins and governs the methylation and subsequent repression of transposons. Its association with piP-bodies suggests a participation in the secondary piRNAs metabolic process. Required for the localization of germ-cell factors to the meiotic nuage.</text>
</comment>
<evidence type="ECO:0000256" key="2">
    <source>
        <dbReference type="ARBA" id="ARBA00004496"/>
    </source>
</evidence>
<evidence type="ECO:0000313" key="18">
    <source>
        <dbReference type="Proteomes" id="UP000001646"/>
    </source>
</evidence>
<evidence type="ECO:0000259" key="16">
    <source>
        <dbReference type="Pfam" id="PF13017"/>
    </source>
</evidence>
<evidence type="ECO:0000256" key="1">
    <source>
        <dbReference type="ARBA" id="ARBA00004123"/>
    </source>
</evidence>
<keyword evidence="8" id="KW-0744">Spermatogenesis</keyword>
<evidence type="ECO:0000256" key="6">
    <source>
        <dbReference type="ARBA" id="ARBA00022490"/>
    </source>
</evidence>
<evidence type="ECO:0000256" key="3">
    <source>
        <dbReference type="ARBA" id="ARBA00007057"/>
    </source>
</evidence>
<evidence type="ECO:0000256" key="13">
    <source>
        <dbReference type="ARBA" id="ARBA00025698"/>
    </source>
</evidence>
<dbReference type="RefSeq" id="XP_003219148.2">
    <property type="nucleotide sequence ID" value="XM_003219100.4"/>
</dbReference>
<keyword evidence="5" id="KW-0217">Developmental protein</keyword>
<evidence type="ECO:0000256" key="5">
    <source>
        <dbReference type="ARBA" id="ARBA00022473"/>
    </source>
</evidence>
<dbReference type="OrthoDB" id="24555at2759"/>
<dbReference type="PANTHER" id="PTHR21358">
    <property type="entry name" value="PROTEIN MAELSTROM HOMOLOG"/>
    <property type="match status" value="1"/>
</dbReference>
<evidence type="ECO:0000256" key="8">
    <source>
        <dbReference type="ARBA" id="ARBA00022871"/>
    </source>
</evidence>
<dbReference type="CTD" id="84944"/>
<proteinExistence type="inferred from homology"/>
<evidence type="ECO:0000256" key="4">
    <source>
        <dbReference type="ARBA" id="ARBA00021076"/>
    </source>
</evidence>
<evidence type="ECO:0000256" key="11">
    <source>
        <dbReference type="ARBA" id="ARBA00023242"/>
    </source>
</evidence>
<comment type="similarity">
    <text evidence="3">Belongs to the maelstrom family.</text>
</comment>
<dbReference type="HOGENOM" id="CLU_051692_0_0_1"/>
<evidence type="ECO:0000256" key="9">
    <source>
        <dbReference type="ARBA" id="ARBA00023125"/>
    </source>
</evidence>
<dbReference type="GO" id="GO:0007283">
    <property type="term" value="P:spermatogenesis"/>
    <property type="evidence" value="ECO:0000318"/>
    <property type="project" value="GO_Central"/>
</dbReference>
<dbReference type="CDD" id="cd21992">
    <property type="entry name" value="HMG-box_MAEL"/>
    <property type="match status" value="1"/>
</dbReference>
<dbReference type="GO" id="GO:0007140">
    <property type="term" value="P:male meiotic nuclear division"/>
    <property type="evidence" value="ECO:0000318"/>
    <property type="project" value="GO_Central"/>
</dbReference>
<dbReference type="PANTHER" id="PTHR21358:SF4">
    <property type="entry name" value="PROTEIN MAELSTROM HOMOLOG"/>
    <property type="match status" value="1"/>
</dbReference>
<feature type="domain" description="HMG box" evidence="15">
    <location>
        <begin position="55"/>
        <end position="118"/>
    </location>
</feature>
<evidence type="ECO:0000313" key="17">
    <source>
        <dbReference type="Ensembl" id="ENSACAP00000022894.1"/>
    </source>
</evidence>
<sequence length="461" mass="52272">MRSSAPVSPSRFPTAVLRQHVLTSRRGRHRRRRFLSFEKQAGRRAPRLSSPKEMPNRKKVRNAFFFFVLEKIPDLRRRGLAVGGVAEAIPYCSDDWAALSEDQKEKYAEMARQWKAKTSEVAAAKSPSEVPASFPTKTQNKVLENLTGLLTKRDQDVLETSFYFLNILSHGMLPQVCSQRFLPCEIGCIKYSLKKGIIAEFHRFIDPGEVPRGFRFHCQAAADATHKIPISGLDLPATDRSVLLCELYSFIQPCWGTWPLIYCKSDDHYRVNWCLKHMAEEAGTVNHLELRNVEDLIVELYSRKLEKEPSKTWVCSTLDASVWDYSANTRCQWHEENDVLFCALATCKKIVYCISNSLAPIYDIQLTTAHLPLHERSSSKTVNAKTVILDARRFQKAECTVNNRHTRSPHQHAGTGNYPAGVKTVCEPSTRCGRGIARLFPQAVQPIEAHTKVPPGKDNSF</sequence>
<dbReference type="GO" id="GO:0030154">
    <property type="term" value="P:cell differentiation"/>
    <property type="evidence" value="ECO:0007669"/>
    <property type="project" value="UniProtKB-KW"/>
</dbReference>
<dbReference type="GO" id="GO:0043186">
    <property type="term" value="C:P granule"/>
    <property type="evidence" value="ECO:0000318"/>
    <property type="project" value="GO_Central"/>
</dbReference>
<keyword evidence="12" id="KW-0469">Meiosis</keyword>
<dbReference type="InterPro" id="IPR009071">
    <property type="entry name" value="HMG_box_dom"/>
</dbReference>
<keyword evidence="9" id="KW-0238">DNA-binding</keyword>
<organism evidence="17 18">
    <name type="scientific">Anolis carolinensis</name>
    <name type="common">Green anole</name>
    <name type="synonym">American chameleon</name>
    <dbReference type="NCBI Taxonomy" id="28377"/>
    <lineage>
        <taxon>Eukaryota</taxon>
        <taxon>Metazoa</taxon>
        <taxon>Chordata</taxon>
        <taxon>Craniata</taxon>
        <taxon>Vertebrata</taxon>
        <taxon>Euteleostomi</taxon>
        <taxon>Lepidosauria</taxon>
        <taxon>Squamata</taxon>
        <taxon>Bifurcata</taxon>
        <taxon>Unidentata</taxon>
        <taxon>Episquamata</taxon>
        <taxon>Toxicofera</taxon>
        <taxon>Iguania</taxon>
        <taxon>Dactyloidae</taxon>
        <taxon>Anolis</taxon>
    </lineage>
</organism>
<evidence type="ECO:0000256" key="12">
    <source>
        <dbReference type="ARBA" id="ARBA00023254"/>
    </source>
</evidence>